<protein>
    <submittedName>
        <fullName evidence="7">Importin subunit beta-5</fullName>
    </submittedName>
</protein>
<dbReference type="GO" id="GO:0005829">
    <property type="term" value="C:cytosol"/>
    <property type="evidence" value="ECO:0007669"/>
    <property type="project" value="TreeGrafter"/>
</dbReference>
<dbReference type="InterPro" id="IPR001494">
    <property type="entry name" value="Importin-beta_N"/>
</dbReference>
<dbReference type="InterPro" id="IPR011989">
    <property type="entry name" value="ARM-like"/>
</dbReference>
<organism evidence="7 8">
    <name type="scientific">Elsinoe australis</name>
    <dbReference type="NCBI Taxonomy" id="40998"/>
    <lineage>
        <taxon>Eukaryota</taxon>
        <taxon>Fungi</taxon>
        <taxon>Dikarya</taxon>
        <taxon>Ascomycota</taxon>
        <taxon>Pezizomycotina</taxon>
        <taxon>Dothideomycetes</taxon>
        <taxon>Dothideomycetidae</taxon>
        <taxon>Myriangiales</taxon>
        <taxon>Elsinoaceae</taxon>
        <taxon>Elsinoe</taxon>
    </lineage>
</organism>
<name>A0A2P8AFD0_9PEZI</name>
<evidence type="ECO:0000256" key="2">
    <source>
        <dbReference type="ARBA" id="ARBA00022448"/>
    </source>
</evidence>
<dbReference type="InterPro" id="IPR056840">
    <property type="entry name" value="HEAT_IPO9_central"/>
</dbReference>
<dbReference type="STRING" id="40998.A0A2P8AFD0"/>
<dbReference type="Pfam" id="PF03810">
    <property type="entry name" value="IBN_N"/>
    <property type="match status" value="1"/>
</dbReference>
<keyword evidence="8" id="KW-1185">Reference proteome</keyword>
<dbReference type="PANTHER" id="PTHR10997:SF9">
    <property type="entry name" value="IMPORTIN-9"/>
    <property type="match status" value="1"/>
</dbReference>
<keyword evidence="2" id="KW-0813">Transport</keyword>
<evidence type="ECO:0000259" key="6">
    <source>
        <dbReference type="PROSITE" id="PS50166"/>
    </source>
</evidence>
<dbReference type="Proteomes" id="UP000243723">
    <property type="component" value="Unassembled WGS sequence"/>
</dbReference>
<dbReference type="GO" id="GO:0031267">
    <property type="term" value="F:small GTPase binding"/>
    <property type="evidence" value="ECO:0007669"/>
    <property type="project" value="InterPro"/>
</dbReference>
<dbReference type="Pfam" id="PF25018">
    <property type="entry name" value="HEAT_IPO9_c"/>
    <property type="match status" value="1"/>
</dbReference>
<evidence type="ECO:0000256" key="3">
    <source>
        <dbReference type="ARBA" id="ARBA00022927"/>
    </source>
</evidence>
<dbReference type="EMBL" id="NHZQ01000010">
    <property type="protein sequence ID" value="PSK59156.1"/>
    <property type="molecule type" value="Genomic_DNA"/>
</dbReference>
<dbReference type="SUPFAM" id="SSF48371">
    <property type="entry name" value="ARM repeat"/>
    <property type="match status" value="1"/>
</dbReference>
<feature type="region of interest" description="Disordered" evidence="5">
    <location>
        <begin position="1011"/>
        <end position="1030"/>
    </location>
</feature>
<feature type="domain" description="Importin N-terminal" evidence="6">
    <location>
        <begin position="23"/>
        <end position="100"/>
    </location>
</feature>
<keyword evidence="4" id="KW-0539">Nucleus</keyword>
<dbReference type="SMART" id="SM00913">
    <property type="entry name" value="IBN_N"/>
    <property type="match status" value="1"/>
</dbReference>
<evidence type="ECO:0000256" key="5">
    <source>
        <dbReference type="SAM" id="MobiDB-lite"/>
    </source>
</evidence>
<dbReference type="FunFam" id="1.25.10.10:FF:000373">
    <property type="entry name" value="Importin beta-5 subunit, putative"/>
    <property type="match status" value="1"/>
</dbReference>
<accession>A0A2P8AFD0</accession>
<proteinExistence type="predicted"/>
<dbReference type="Gene3D" id="1.25.10.10">
    <property type="entry name" value="Leucine-rich Repeat Variant"/>
    <property type="match status" value="1"/>
</dbReference>
<dbReference type="InterPro" id="IPR016024">
    <property type="entry name" value="ARM-type_fold"/>
</dbReference>
<gene>
    <name evidence="7" type="ORF">B9Z65_3480</name>
</gene>
<comment type="caution">
    <text evidence="7">The sequence shown here is derived from an EMBL/GenBank/DDBJ whole genome shotgun (WGS) entry which is preliminary data.</text>
</comment>
<dbReference type="GO" id="GO:0005635">
    <property type="term" value="C:nuclear envelope"/>
    <property type="evidence" value="ECO:0007669"/>
    <property type="project" value="TreeGrafter"/>
</dbReference>
<dbReference type="AlphaFoldDB" id="A0A2P8AFD0"/>
<feature type="compositionally biased region" description="Acidic residues" evidence="5">
    <location>
        <begin position="946"/>
        <end position="959"/>
    </location>
</feature>
<keyword evidence="3" id="KW-0653">Protein transport</keyword>
<dbReference type="GO" id="GO:0006606">
    <property type="term" value="P:protein import into nucleus"/>
    <property type="evidence" value="ECO:0007669"/>
    <property type="project" value="TreeGrafter"/>
</dbReference>
<sequence>MEQQLAQLLAETQSAQETPRRQAELQLKQLYTNDQFPLGLTSLALHDPAPIGIRQSALLVLKKYVETSWSPNLDEFEGQVLVSDENKSKLRHTLFDIATGDDQERKIKSAASLVLSKVASADFPDEWPDLLPNLLQMIPQATDGQLHGALKVLQDLVDDCLNEEQFFKVAHDLVRTIYEVAVNESRKPTLRALAISVFRSSFDTLEMVMEDHKAAVTSFAEQTLNGWSPFFLTTIKSPLPTTPADGESTDASEHYRGLVALKLQVVKVLMRIRSVFPSVLAPQSLVLFSAVWEELSTLQTSYRAMYIDDERQGRLEDADGLPYTLDFLVLEELDFMQACLRAPPVRKELQKQLQSPDTATWVIEVMKLAVTYAHITTEEEGLWDIDVNIFLSEESSVTANYTPRTACGDLAVKLGEWIQDATVNGLLAQSRTIFSGESNWKAKEAALYVLNALLRDIQEVDRTISAEAAHGYVDFVNNAMQQEEAFLRARGHLVAGSLIKTSGSALSSMGPQFMSNSLSAMSSDPSDVVKVSCVRALQSYLSSLEPSQTHPLQTTIIASLSQFLATQDLNDLSESEDVMIALLETLRDAILLDTRVVLSDNASGIDLLFTLASHGASNFQLAMLITETFEEVASTLSSTSPDVFSALCGKVLPSLTGAFDLANLTEENSLTNLAAEMLSVLTENASSPLPQGYVATVMPKLQRMLMASTDDELLKSATTVVKEMLAHDSEQVFAWRNDEGKEGLEVLLVIIDRLLSPAIDDNAGSEVGGLAAALVEKAGGERLGPYLGQLLRAVAVRLATAERAGIIQSLILVFARLSVDNVREVVDFLSQTEVEGRSGLEVVVSKWVENSVNFAGYEDIRVNVIALTRLYDLQPSPLPSLTVKGDLVVTQSSRIITRSRAKQNPTQYTLIPADQKILKILVEELLPASGPEPKSAISAAAGGSPEDGDEDDEEWEDDPHDFLDLGSGMTKEQLMAFGEGRGTGARGRGDDETQRYLVEWFRGLAQRPGADQVWSRLSDGEKERISGWLG</sequence>
<evidence type="ECO:0000256" key="4">
    <source>
        <dbReference type="ARBA" id="ARBA00023242"/>
    </source>
</evidence>
<evidence type="ECO:0000313" key="7">
    <source>
        <dbReference type="EMBL" id="PSK59156.1"/>
    </source>
</evidence>
<dbReference type="PROSITE" id="PS50166">
    <property type="entry name" value="IMPORTIN_B_NT"/>
    <property type="match status" value="1"/>
</dbReference>
<evidence type="ECO:0000313" key="8">
    <source>
        <dbReference type="Proteomes" id="UP000243723"/>
    </source>
</evidence>
<feature type="compositionally biased region" description="Basic and acidic residues" evidence="5">
    <location>
        <begin position="1018"/>
        <end position="1030"/>
    </location>
</feature>
<comment type="subcellular location">
    <subcellularLocation>
        <location evidence="1">Nucleus</location>
    </subcellularLocation>
</comment>
<evidence type="ECO:0000256" key="1">
    <source>
        <dbReference type="ARBA" id="ARBA00004123"/>
    </source>
</evidence>
<reference evidence="7 8" key="1">
    <citation type="submission" date="2017-05" db="EMBL/GenBank/DDBJ databases">
        <title>Draft genome sequence of Elsinoe australis.</title>
        <authorList>
            <person name="Cheng Q."/>
        </authorList>
    </citation>
    <scope>NUCLEOTIDE SEQUENCE [LARGE SCALE GENOMIC DNA]</scope>
    <source>
        <strain evidence="7 8">NL1</strain>
    </source>
</reference>
<feature type="region of interest" description="Disordered" evidence="5">
    <location>
        <begin position="931"/>
        <end position="966"/>
    </location>
</feature>
<dbReference type="PANTHER" id="PTHR10997">
    <property type="entry name" value="IMPORTIN-7, 8, 11"/>
    <property type="match status" value="1"/>
</dbReference>
<dbReference type="OrthoDB" id="431626at2759"/>